<dbReference type="PROSITE" id="PS00588">
    <property type="entry name" value="FLAGELLA_BB_ROD"/>
    <property type="match status" value="1"/>
</dbReference>
<dbReference type="GO" id="GO:0005829">
    <property type="term" value="C:cytosol"/>
    <property type="evidence" value="ECO:0007669"/>
    <property type="project" value="TreeGrafter"/>
</dbReference>
<dbReference type="KEGG" id="caml:H6X83_08505"/>
<sequence>MSRAMFSGVAGMKAHQSKMDVIGNNIANVNTYGYKSQRAVFSDVYYQTLNAATRGTATKGGTNPSTVGVGSSLLGVQTMQTQSAMQNTGYGMDAAIAGEGYFQVMDGSGNVYYTKAGMLGYDANTGYLTDVNGNFVLGYQGTNKTGTGMQKIKLDQVGSVQPKAATFSQPINGNNFTLTATNQTKEGNLSVNIASSDALPVGQAVEAVIANGTITVTLNSRTKFTSLDDLNTKINSAITVANGGKQIDAGDLNLSVDNAEAFPAGGLTGKQIAETNYGYDYGTIELGTGGIFGGFKLDSVGATFAKENDTDKATFGLVRHPADTATNTEEYFEMSCKIGTKTYTGKVTKSQMTNPGKMVLANGDSTTDTITMSYPTYSTVMNSATVNVGTTWPSYDTNVTEGLKNGTILGGIKISGLADGESVTKVDVTATSSGTPPVWSVPVSVTTSTGTIYSGNVLSSSFTGGSITLNGAGGKTLTMSLPSKAEFLSASNMAASTGAANGIAFTDESGSPAAATQYNVTSTTKSKDLGLSAGSFVMTGGTEGGAVSLNEISDIAIGSNGVVTVHNSDKGTVQVGQICIATFANPSGLQAAGNNYYTSSLNSGDPHVTTPGSDSSGNLKTSALEMSNVDLSSEFADMITTQRGFQANSRIITVSDTMLEELINLKR</sequence>
<dbReference type="Proteomes" id="UP000516046">
    <property type="component" value="Chromosome"/>
</dbReference>
<dbReference type="PANTHER" id="PTHR30435:SF1">
    <property type="entry name" value="FLAGELLAR HOOK PROTEIN FLGE"/>
    <property type="match status" value="1"/>
</dbReference>
<keyword evidence="3 4" id="KW-0975">Bacterial flagellum</keyword>
<dbReference type="GO" id="GO:0009425">
    <property type="term" value="C:bacterial-type flagellum basal body"/>
    <property type="evidence" value="ECO:0007669"/>
    <property type="project" value="UniProtKB-SubCell"/>
</dbReference>
<dbReference type="InterPro" id="IPR019776">
    <property type="entry name" value="Flagellar_basal_body_rod_CS"/>
</dbReference>
<dbReference type="InterPro" id="IPR001444">
    <property type="entry name" value="Flag_bb_rod_N"/>
</dbReference>
<keyword evidence="8" id="KW-0282">Flagellum</keyword>
<keyword evidence="9" id="KW-1185">Reference proteome</keyword>
<evidence type="ECO:0000256" key="3">
    <source>
        <dbReference type="ARBA" id="ARBA00023143"/>
    </source>
</evidence>
<dbReference type="InterPro" id="IPR020013">
    <property type="entry name" value="Flagellar_FlgE/F/G"/>
</dbReference>
<protein>
    <recommendedName>
        <fullName evidence="4">Flagellar hook protein FlgE</fullName>
    </recommendedName>
</protein>
<evidence type="ECO:0000313" key="9">
    <source>
        <dbReference type="Proteomes" id="UP000516046"/>
    </source>
</evidence>
<feature type="domain" description="Flagellar basal body rod protein N-terminal" evidence="5">
    <location>
        <begin position="8"/>
        <end position="35"/>
    </location>
</feature>
<accession>A0A7G9WE92</accession>
<dbReference type="PANTHER" id="PTHR30435">
    <property type="entry name" value="FLAGELLAR PROTEIN"/>
    <property type="match status" value="1"/>
</dbReference>
<dbReference type="SUPFAM" id="SSF117143">
    <property type="entry name" value="Flagellar hook protein flgE"/>
    <property type="match status" value="1"/>
</dbReference>
<dbReference type="InterPro" id="IPR010930">
    <property type="entry name" value="Flg_bb/hook_C_dom"/>
</dbReference>
<keyword evidence="8" id="KW-0966">Cell projection</keyword>
<comment type="similarity">
    <text evidence="2 4">Belongs to the flagella basal body rod proteins family.</text>
</comment>
<dbReference type="EMBL" id="CP060696">
    <property type="protein sequence ID" value="QNO17004.1"/>
    <property type="molecule type" value="Genomic_DNA"/>
</dbReference>
<comment type="subcellular location">
    <subcellularLocation>
        <location evidence="1 4">Bacterial flagellum basal body</location>
    </subcellularLocation>
</comment>
<keyword evidence="8" id="KW-0969">Cilium</keyword>
<dbReference type="InterPro" id="IPR053967">
    <property type="entry name" value="LlgE_F_G-like_D1"/>
</dbReference>
<organism evidence="8 9">
    <name type="scientific">Caproicibacterium amylolyticum</name>
    <dbReference type="NCBI Taxonomy" id="2766537"/>
    <lineage>
        <taxon>Bacteria</taxon>
        <taxon>Bacillati</taxon>
        <taxon>Bacillota</taxon>
        <taxon>Clostridia</taxon>
        <taxon>Eubacteriales</taxon>
        <taxon>Oscillospiraceae</taxon>
        <taxon>Caproicibacterium</taxon>
    </lineage>
</organism>
<evidence type="ECO:0000256" key="4">
    <source>
        <dbReference type="RuleBase" id="RU362116"/>
    </source>
</evidence>
<dbReference type="AlphaFoldDB" id="A0A7G9WE92"/>
<evidence type="ECO:0000259" key="7">
    <source>
        <dbReference type="Pfam" id="PF22692"/>
    </source>
</evidence>
<evidence type="ECO:0000256" key="1">
    <source>
        <dbReference type="ARBA" id="ARBA00004117"/>
    </source>
</evidence>
<evidence type="ECO:0000313" key="8">
    <source>
        <dbReference type="EMBL" id="QNO17004.1"/>
    </source>
</evidence>
<evidence type="ECO:0000256" key="2">
    <source>
        <dbReference type="ARBA" id="ARBA00009677"/>
    </source>
</evidence>
<dbReference type="InterPro" id="IPR037925">
    <property type="entry name" value="FlgE/F/G-like"/>
</dbReference>
<dbReference type="RefSeq" id="WP_212506071.1">
    <property type="nucleotide sequence ID" value="NZ_CP060696.1"/>
</dbReference>
<dbReference type="GO" id="GO:0071978">
    <property type="term" value="P:bacterial-type flagellum-dependent swarming motility"/>
    <property type="evidence" value="ECO:0007669"/>
    <property type="project" value="TreeGrafter"/>
</dbReference>
<feature type="domain" description="Flagellar hook protein FlgE/F/G-like D1" evidence="7">
    <location>
        <begin position="95"/>
        <end position="160"/>
    </location>
</feature>
<feature type="domain" description="Flagellar basal-body/hook protein C-terminal" evidence="6">
    <location>
        <begin position="622"/>
        <end position="665"/>
    </location>
</feature>
<reference evidence="8 9" key="1">
    <citation type="submission" date="2020-08" db="EMBL/GenBank/DDBJ databases">
        <authorList>
            <person name="Ren C."/>
            <person name="Gu Y."/>
            <person name="Xu Y."/>
        </authorList>
    </citation>
    <scope>NUCLEOTIDE SEQUENCE [LARGE SCALE GENOMIC DNA]</scope>
    <source>
        <strain evidence="8 9">LBM18003</strain>
    </source>
</reference>
<proteinExistence type="inferred from homology"/>
<dbReference type="Pfam" id="PF06429">
    <property type="entry name" value="Flg_bbr_C"/>
    <property type="match status" value="1"/>
</dbReference>
<gene>
    <name evidence="8" type="ORF">H6X83_08505</name>
</gene>
<evidence type="ECO:0000259" key="6">
    <source>
        <dbReference type="Pfam" id="PF06429"/>
    </source>
</evidence>
<dbReference type="NCBIfam" id="TIGR03506">
    <property type="entry name" value="FlgEFG_subfam"/>
    <property type="match status" value="1"/>
</dbReference>
<dbReference type="GO" id="GO:0009424">
    <property type="term" value="C:bacterial-type flagellum hook"/>
    <property type="evidence" value="ECO:0007669"/>
    <property type="project" value="TreeGrafter"/>
</dbReference>
<dbReference type="Pfam" id="PF00460">
    <property type="entry name" value="Flg_bb_rod"/>
    <property type="match status" value="1"/>
</dbReference>
<name>A0A7G9WE92_9FIRM</name>
<comment type="function">
    <text evidence="4">A flexible structure which links the flagellar filament to the drive apparatus in the basal body.</text>
</comment>
<dbReference type="Pfam" id="PF22692">
    <property type="entry name" value="LlgE_F_G_D1"/>
    <property type="match status" value="1"/>
</dbReference>
<evidence type="ECO:0000259" key="5">
    <source>
        <dbReference type="Pfam" id="PF00460"/>
    </source>
</evidence>